<dbReference type="OrthoDB" id="19742at2759"/>
<feature type="domain" description="RRM" evidence="10">
    <location>
        <begin position="212"/>
        <end position="289"/>
    </location>
</feature>
<dbReference type="CDD" id="cd12380">
    <property type="entry name" value="RRM3_I_PABPs"/>
    <property type="match status" value="1"/>
</dbReference>
<dbReference type="NCBIfam" id="TIGR01628">
    <property type="entry name" value="PABP-1234"/>
    <property type="match status" value="1"/>
</dbReference>
<dbReference type="GO" id="GO:0003723">
    <property type="term" value="F:RNA binding"/>
    <property type="evidence" value="ECO:0007669"/>
    <property type="project" value="UniProtKB-UniRule"/>
</dbReference>
<evidence type="ECO:0000259" key="10">
    <source>
        <dbReference type="PROSITE" id="PS50102"/>
    </source>
</evidence>
<evidence type="ECO:0000256" key="9">
    <source>
        <dbReference type="SAM" id="MobiDB-lite"/>
    </source>
</evidence>
<dbReference type="SMART" id="SM00517">
    <property type="entry name" value="PolyA"/>
    <property type="match status" value="1"/>
</dbReference>
<evidence type="ECO:0000256" key="8">
    <source>
        <dbReference type="PROSITE-ProRule" id="PRU00176"/>
    </source>
</evidence>
<dbReference type="InterPro" id="IPR036053">
    <property type="entry name" value="PABP-dom"/>
</dbReference>
<reference evidence="11 12" key="1">
    <citation type="submission" date="2020-04" db="EMBL/GenBank/DDBJ databases">
        <authorList>
            <person name="Alioto T."/>
            <person name="Alioto T."/>
            <person name="Gomez Garrido J."/>
        </authorList>
    </citation>
    <scope>NUCLEOTIDE SEQUENCE [LARGE SCALE GENOMIC DNA]</scope>
</reference>
<keyword evidence="7" id="KW-0539">Nucleus</keyword>
<sequence>MTLIRSDDDAELRKDEEGINLLQDLRDKDKRKKMTSLYVGNLHPDVSEAVLYETFKGAGQINTIRLCRDKVFGRSLGYAYINFNSLAEAEKALDDLNYDLLLGQVMRIMKAQPSFTRLNWIDNNIFINHLNKKINTKELHGIFSAFGKILSCKLKTDEAGNSLGYGYVQFETEEAANQAIKRVNGMLVGDQKVDVGKFIPRKERCKEANLFTNVYIKNLSDDITDDKLHQMFEKFGRITSHKVMVTESGRSKGFGFVAFEEPAAAKNACDELNGKPVNRKVLYCGPAESKSFRQQGLSMRSKELRIRGKDSNLYIKNLDKSITDARLRSEFERFGEILSVKVMLDSHTGRSRGFGFVCFTSPESATEAIKNMNGRMVLSKPLYVSLAQSKEERAVVLRAQFMSRLMHTQPPNYYRNQVAQNWPQPQSQWTSGPMPHHCVAGQPAYCLPSNLENHYLVRPHYSTVPMTEIGMHPPCSHGIPQPATVGTPSPKVRPSSQAASSRNLASYPPHCPPKQQGTHQKNKKVFRPANSDHSRAAPNLPGGVANQSNNLGHPMKQQPHTSTHYNLKKVPINNYGCPLMLTNTVHFEPGQWTNSHTQNAVSRAQSPLPPTLSRQGARAALIPEGGAVSKQSPQDQAAMQPQVQNHGLPTVTAPLDQQEAAACNPESCLTDTDLSWSSHLLDENQDTMTNNTSATQQHGVPALTAAMLEGASVEEQRNMIGNRMFYLIKDMYPESAGKITVKAEEAFIVLTDFEASKNLEQPIQHNGK</sequence>
<dbReference type="SMART" id="SM00360">
    <property type="entry name" value="RRM"/>
    <property type="match status" value="4"/>
</dbReference>
<dbReference type="AlphaFoldDB" id="A0A8S1DAW5"/>
<keyword evidence="12" id="KW-1185">Reference proteome</keyword>
<dbReference type="SUPFAM" id="SSF63570">
    <property type="entry name" value="PABC (PABP) domain"/>
    <property type="match status" value="1"/>
</dbReference>
<dbReference type="FunFam" id="3.30.70.330:FF:000651">
    <property type="entry name" value="Poly(A) binding protein cytoplasmic 1 like"/>
    <property type="match status" value="3"/>
</dbReference>
<evidence type="ECO:0000313" key="11">
    <source>
        <dbReference type="EMBL" id="CAB3374980.1"/>
    </source>
</evidence>
<dbReference type="Gene3D" id="1.10.1900.10">
    <property type="entry name" value="c-terminal domain of poly(a) binding protein"/>
    <property type="match status" value="1"/>
</dbReference>
<evidence type="ECO:0000256" key="7">
    <source>
        <dbReference type="ARBA" id="ARBA00023242"/>
    </source>
</evidence>
<feature type="domain" description="RRM" evidence="10">
    <location>
        <begin position="123"/>
        <end position="200"/>
    </location>
</feature>
<organism evidence="11 12">
    <name type="scientific">Cloeon dipterum</name>
    <dbReference type="NCBI Taxonomy" id="197152"/>
    <lineage>
        <taxon>Eukaryota</taxon>
        <taxon>Metazoa</taxon>
        <taxon>Ecdysozoa</taxon>
        <taxon>Arthropoda</taxon>
        <taxon>Hexapoda</taxon>
        <taxon>Insecta</taxon>
        <taxon>Pterygota</taxon>
        <taxon>Palaeoptera</taxon>
        <taxon>Ephemeroptera</taxon>
        <taxon>Pisciforma</taxon>
        <taxon>Baetidae</taxon>
        <taxon>Cloeon</taxon>
    </lineage>
</organism>
<dbReference type="InterPro" id="IPR035979">
    <property type="entry name" value="RBD_domain_sf"/>
</dbReference>
<comment type="subcellular location">
    <subcellularLocation>
        <location evidence="2">Cytoplasm</location>
    </subcellularLocation>
    <subcellularLocation>
        <location evidence="1">Nucleus</location>
    </subcellularLocation>
</comment>
<dbReference type="GO" id="GO:0005634">
    <property type="term" value="C:nucleus"/>
    <property type="evidence" value="ECO:0007669"/>
    <property type="project" value="UniProtKB-SubCell"/>
</dbReference>
<dbReference type="InterPro" id="IPR006515">
    <property type="entry name" value="PABP_1234"/>
</dbReference>
<feature type="region of interest" description="Disordered" evidence="9">
    <location>
        <begin position="472"/>
        <end position="561"/>
    </location>
</feature>
<feature type="domain" description="RRM" evidence="10">
    <location>
        <begin position="35"/>
        <end position="113"/>
    </location>
</feature>
<dbReference type="CDD" id="cd12379">
    <property type="entry name" value="RRM2_I_PABPs"/>
    <property type="match status" value="1"/>
</dbReference>
<gene>
    <name evidence="11" type="ORF">CLODIP_2_CD02884</name>
</gene>
<evidence type="ECO:0000256" key="6">
    <source>
        <dbReference type="ARBA" id="ARBA00022884"/>
    </source>
</evidence>
<feature type="domain" description="RRM" evidence="10">
    <location>
        <begin position="311"/>
        <end position="389"/>
    </location>
</feature>
<evidence type="ECO:0000256" key="2">
    <source>
        <dbReference type="ARBA" id="ARBA00004496"/>
    </source>
</evidence>
<dbReference type="EMBL" id="CADEPI010000106">
    <property type="protein sequence ID" value="CAB3374980.1"/>
    <property type="molecule type" value="Genomic_DNA"/>
</dbReference>
<dbReference type="PROSITE" id="PS50102">
    <property type="entry name" value="RRM"/>
    <property type="match status" value="4"/>
</dbReference>
<comment type="caution">
    <text evidence="11">The sequence shown here is derived from an EMBL/GenBank/DDBJ whole genome shotgun (WGS) entry which is preliminary data.</text>
</comment>
<dbReference type="InterPro" id="IPR000504">
    <property type="entry name" value="RRM_dom"/>
</dbReference>
<evidence type="ECO:0000256" key="5">
    <source>
        <dbReference type="ARBA" id="ARBA00022737"/>
    </source>
</evidence>
<dbReference type="Proteomes" id="UP000494165">
    <property type="component" value="Unassembled WGS sequence"/>
</dbReference>
<protein>
    <recommendedName>
        <fullName evidence="10">RRM domain-containing protein</fullName>
    </recommendedName>
</protein>
<name>A0A8S1DAW5_9INSE</name>
<dbReference type="Pfam" id="PF00658">
    <property type="entry name" value="MLLE"/>
    <property type="match status" value="1"/>
</dbReference>
<evidence type="ECO:0000256" key="1">
    <source>
        <dbReference type="ARBA" id="ARBA00004123"/>
    </source>
</evidence>
<dbReference type="SUPFAM" id="SSF54928">
    <property type="entry name" value="RNA-binding domain, RBD"/>
    <property type="match status" value="2"/>
</dbReference>
<dbReference type="InterPro" id="IPR012677">
    <property type="entry name" value="Nucleotide-bd_a/b_plait_sf"/>
</dbReference>
<dbReference type="InterPro" id="IPR045305">
    <property type="entry name" value="RRM2_I_PABPs"/>
</dbReference>
<keyword evidence="4" id="KW-0963">Cytoplasm</keyword>
<dbReference type="InterPro" id="IPR002004">
    <property type="entry name" value="PABP_HYD_C"/>
</dbReference>
<dbReference type="GO" id="GO:0005737">
    <property type="term" value="C:cytoplasm"/>
    <property type="evidence" value="ECO:0007669"/>
    <property type="project" value="UniProtKB-SubCell"/>
</dbReference>
<keyword evidence="5" id="KW-0677">Repeat</keyword>
<dbReference type="CDD" id="cd12381">
    <property type="entry name" value="RRM4_I_PABPs"/>
    <property type="match status" value="1"/>
</dbReference>
<evidence type="ECO:0000313" key="12">
    <source>
        <dbReference type="Proteomes" id="UP000494165"/>
    </source>
</evidence>
<keyword evidence="6 8" id="KW-0694">RNA-binding</keyword>
<feature type="compositionally biased region" description="Polar residues" evidence="9">
    <location>
        <begin position="494"/>
        <end position="504"/>
    </location>
</feature>
<accession>A0A8S1DAW5</accession>
<proteinExistence type="inferred from homology"/>
<evidence type="ECO:0000256" key="3">
    <source>
        <dbReference type="ARBA" id="ARBA00008557"/>
    </source>
</evidence>
<dbReference type="PANTHER" id="PTHR24012">
    <property type="entry name" value="RNA BINDING PROTEIN"/>
    <property type="match status" value="1"/>
</dbReference>
<comment type="similarity">
    <text evidence="3">Belongs to the polyadenylate-binding protein type-1 family.</text>
</comment>
<dbReference type="Pfam" id="PF00076">
    <property type="entry name" value="RRM_1"/>
    <property type="match status" value="4"/>
</dbReference>
<evidence type="ECO:0000256" key="4">
    <source>
        <dbReference type="ARBA" id="ARBA00022490"/>
    </source>
</evidence>
<dbReference type="Gene3D" id="3.30.70.330">
    <property type="match status" value="4"/>
</dbReference>